<keyword evidence="17" id="KW-0031">Aminopeptidase</keyword>
<dbReference type="GO" id="GO:0042277">
    <property type="term" value="F:peptide binding"/>
    <property type="evidence" value="ECO:0007669"/>
    <property type="project" value="TreeGrafter"/>
</dbReference>
<keyword evidence="4" id="KW-0336">GPI-anchor</keyword>
<organism evidence="22 23">
    <name type="scientific">Drosophila busckii</name>
    <name type="common">Fruit fly</name>
    <dbReference type="NCBI Taxonomy" id="30019"/>
    <lineage>
        <taxon>Eukaryota</taxon>
        <taxon>Metazoa</taxon>
        <taxon>Ecdysozoa</taxon>
        <taxon>Arthropoda</taxon>
        <taxon>Hexapoda</taxon>
        <taxon>Insecta</taxon>
        <taxon>Pterygota</taxon>
        <taxon>Neoptera</taxon>
        <taxon>Endopterygota</taxon>
        <taxon>Diptera</taxon>
        <taxon>Brachycera</taxon>
        <taxon>Muscomorpha</taxon>
        <taxon>Ephydroidea</taxon>
        <taxon>Drosophilidae</taxon>
        <taxon>Drosophila</taxon>
    </lineage>
</organism>
<evidence type="ECO:0000256" key="18">
    <source>
        <dbReference type="SAM" id="SignalP"/>
    </source>
</evidence>
<evidence type="ECO:0000256" key="2">
    <source>
        <dbReference type="ARBA" id="ARBA00010136"/>
    </source>
</evidence>
<keyword evidence="5 17" id="KW-0645">Protease</keyword>
<evidence type="ECO:0000313" key="22">
    <source>
        <dbReference type="EMBL" id="ALC45614.1"/>
    </source>
</evidence>
<dbReference type="GO" id="GO:0043171">
    <property type="term" value="P:peptide catabolic process"/>
    <property type="evidence" value="ECO:0007669"/>
    <property type="project" value="TreeGrafter"/>
</dbReference>
<evidence type="ECO:0000256" key="14">
    <source>
        <dbReference type="PIRSR" id="PIRSR634016-1"/>
    </source>
</evidence>
<gene>
    <name evidence="22" type="ORF">Dbus_chr3Rg364</name>
</gene>
<dbReference type="InterPro" id="IPR050344">
    <property type="entry name" value="Peptidase_M1_aminopeptidases"/>
</dbReference>
<accession>A0A0M4EMC4</accession>
<feature type="chain" id="PRO_5005793375" description="Aminopeptidase" evidence="18">
    <location>
        <begin position="23"/>
        <end position="922"/>
    </location>
</feature>
<sequence length="922" mass="106641">RDSKLWLLVTIASLALIGACGAVNYRLDTSVIPSFYNLSIQLFDHTDNSIFDGEATIDIKTFKTDVKQITLHKDSLDIVACALHDGSTGALVEQIDITRLTYESLTHQLTVPLKAALIDQNTYTLKFKYTGKIRTDMAGLFWANYTTLNSEKKEENHLVLITQMQRLNARLVLPCFDEPAFKAKFQVHIRRPEHGFMRAYETFSNTKRTHTTKESENRFTDHFEVTPPMSTYLLAFAVSEFQVRGNESEFAVISRPDYFYKTDFSYEVGKRMLPAYGEQFESNYTQLGNDVLLYLSSPRFPHNGMENWGLIIYSDDVLAMDSYSDGYNNKEYTIRIIAHETSHMWFGNSVTFKWWSYFWLNEAFARYYEYFMANSLFPDYQLDQQFVVRQLQMIMVTDSQNKTQPMTSPEDSIQTPTEIASKFSSIAYAKGASIVRMWRNIMGGNNFYSAINAYLLQRHLGNTVPADLFTHLKEHWPAQSQEVKADLDEFFYDWTEQVGYPVMIANVSEGNRLITLKQQRFLLNPKDGSDTKLRYTVPITFATNTKPTFDTLTPRFYYLRNLTELRLNSEQPLDWIIFNLKQSNYYRVLYDTPLLRGLRNALFADKHSSIPVENRAGLIDDLFNFASAGMIDYAVVFEFMEYLSKELEYIPFYAAFENMQHVAKRLTPAQLPDFTRYLGDITSAAFNKLGVDWDFMDKVLDVYNRNKLVSWLCKYQHAACNNKVRVRFELNKRMPTPDYRENYYCAASRVGGYDHVMALYTNETFAKEKQLLWRAASCTRDYKMHYNNEVLNKSRDADLKTTALKQLYEQNPDLVTPVFQMINENVTQLAESSWDKTAEALSNLSEYFTTRDQQKMFVDFCEKNSTLFGSSADTLKKALVTVESNIQWGEQRLPGLVKYLHERNGATGLTLATSLLLLIAAV</sequence>
<evidence type="ECO:0000259" key="21">
    <source>
        <dbReference type="Pfam" id="PF17900"/>
    </source>
</evidence>
<dbReference type="Pfam" id="PF17900">
    <property type="entry name" value="Peptidase_M1_N"/>
    <property type="match status" value="1"/>
</dbReference>
<feature type="domain" description="Aminopeptidase N-like N-terminal" evidence="21">
    <location>
        <begin position="33"/>
        <end position="233"/>
    </location>
</feature>
<dbReference type="Gene3D" id="1.10.390.10">
    <property type="entry name" value="Neutral Protease Domain 2"/>
    <property type="match status" value="1"/>
</dbReference>
<dbReference type="OMA" id="ETHYHKM"/>
<keyword evidence="10 17" id="KW-0482">Metalloprotease</keyword>
<evidence type="ECO:0000313" key="23">
    <source>
        <dbReference type="Proteomes" id="UP000494163"/>
    </source>
</evidence>
<dbReference type="InterPro" id="IPR001930">
    <property type="entry name" value="Peptidase_M1"/>
</dbReference>
<reference evidence="22 23" key="1">
    <citation type="submission" date="2015-08" db="EMBL/GenBank/DDBJ databases">
        <title>Ancestral chromatin configuration constrains chromatin evolution on differentiating sex chromosomes in Drosophila.</title>
        <authorList>
            <person name="Zhou Q."/>
            <person name="Bachtrog D."/>
        </authorList>
    </citation>
    <scope>NUCLEOTIDE SEQUENCE [LARGE SCALE GENOMIC DNA]</scope>
    <source>
        <tissue evidence="22">Whole larvae</tissue>
    </source>
</reference>
<keyword evidence="23" id="KW-1185">Reference proteome</keyword>
<evidence type="ECO:0000256" key="8">
    <source>
        <dbReference type="ARBA" id="ARBA00022801"/>
    </source>
</evidence>
<feature type="binding site" evidence="15">
    <location>
        <position position="343"/>
    </location>
    <ligand>
        <name>Zn(2+)</name>
        <dbReference type="ChEBI" id="CHEBI:29105"/>
        <note>catalytic</note>
    </ligand>
</feature>
<dbReference type="SMR" id="A0A0M4EMC4"/>
<dbReference type="GO" id="GO:0005886">
    <property type="term" value="C:plasma membrane"/>
    <property type="evidence" value="ECO:0007669"/>
    <property type="project" value="UniProtKB-SubCell"/>
</dbReference>
<feature type="binding site" evidence="15">
    <location>
        <position position="339"/>
    </location>
    <ligand>
        <name>Zn(2+)</name>
        <dbReference type="ChEBI" id="CHEBI:29105"/>
        <note>catalytic</note>
    </ligand>
</feature>
<evidence type="ECO:0000256" key="13">
    <source>
        <dbReference type="ARBA" id="ARBA00023288"/>
    </source>
</evidence>
<feature type="non-terminal residue" evidence="22">
    <location>
        <position position="1"/>
    </location>
</feature>
<evidence type="ECO:0000256" key="5">
    <source>
        <dbReference type="ARBA" id="ARBA00022670"/>
    </source>
</evidence>
<feature type="active site" description="Proton acceptor" evidence="14">
    <location>
        <position position="340"/>
    </location>
</feature>
<dbReference type="EMBL" id="CP012526">
    <property type="protein sequence ID" value="ALC45614.1"/>
    <property type="molecule type" value="Genomic_DNA"/>
</dbReference>
<evidence type="ECO:0000256" key="16">
    <source>
        <dbReference type="PIRSR" id="PIRSR634016-4"/>
    </source>
</evidence>
<dbReference type="Gene3D" id="2.60.40.1910">
    <property type="match status" value="1"/>
</dbReference>
<dbReference type="PANTHER" id="PTHR11533">
    <property type="entry name" value="PROTEASE M1 ZINC METALLOPROTEASE"/>
    <property type="match status" value="1"/>
</dbReference>
<proteinExistence type="inferred from homology"/>
<comment type="similarity">
    <text evidence="2 17">Belongs to the peptidase M1 family.</text>
</comment>
<evidence type="ECO:0000256" key="3">
    <source>
        <dbReference type="ARBA" id="ARBA00022475"/>
    </source>
</evidence>
<dbReference type="InterPro" id="IPR042097">
    <property type="entry name" value="Aminopeptidase_N-like_N_sf"/>
</dbReference>
<feature type="domain" description="Peptidase M1 membrane alanine aminopeptidase" evidence="19">
    <location>
        <begin position="264"/>
        <end position="494"/>
    </location>
</feature>
<evidence type="ECO:0000259" key="20">
    <source>
        <dbReference type="Pfam" id="PF11838"/>
    </source>
</evidence>
<dbReference type="GO" id="GO:0070006">
    <property type="term" value="F:metalloaminopeptidase activity"/>
    <property type="evidence" value="ECO:0007669"/>
    <property type="project" value="TreeGrafter"/>
</dbReference>
<keyword evidence="3" id="KW-1003">Cell membrane</keyword>
<protein>
    <recommendedName>
        <fullName evidence="17">Aminopeptidase</fullName>
        <ecNumber evidence="17">3.4.11.-</ecNumber>
    </recommendedName>
</protein>
<dbReference type="InterPro" id="IPR024571">
    <property type="entry name" value="ERAP1-like_C_dom"/>
</dbReference>
<dbReference type="FunFam" id="2.60.40.1910:FF:000008">
    <property type="entry name" value="Aminopeptidase"/>
    <property type="match status" value="1"/>
</dbReference>
<evidence type="ECO:0000256" key="1">
    <source>
        <dbReference type="ARBA" id="ARBA00004609"/>
    </source>
</evidence>
<name>A0A0M4EMC4_DROBS</name>
<evidence type="ECO:0000256" key="9">
    <source>
        <dbReference type="ARBA" id="ARBA00022833"/>
    </source>
</evidence>
<dbReference type="InterPro" id="IPR034016">
    <property type="entry name" value="M1_APN-typ"/>
</dbReference>
<dbReference type="Pfam" id="PF01433">
    <property type="entry name" value="Peptidase_M1"/>
    <property type="match status" value="1"/>
</dbReference>
<evidence type="ECO:0000256" key="15">
    <source>
        <dbReference type="PIRSR" id="PIRSR634016-3"/>
    </source>
</evidence>
<dbReference type="PRINTS" id="PR00756">
    <property type="entry name" value="ALADIPTASE"/>
</dbReference>
<keyword evidence="7 18" id="KW-0732">Signal</keyword>
<dbReference type="SUPFAM" id="SSF55486">
    <property type="entry name" value="Metalloproteases ('zincins'), catalytic domain"/>
    <property type="match status" value="1"/>
</dbReference>
<feature type="domain" description="ERAP1-like C-terminal" evidence="20">
    <location>
        <begin position="575"/>
        <end position="883"/>
    </location>
</feature>
<dbReference type="InterPro" id="IPR027268">
    <property type="entry name" value="Peptidase_M4/M1_CTD_sf"/>
</dbReference>
<dbReference type="GO" id="GO:0005737">
    <property type="term" value="C:cytoplasm"/>
    <property type="evidence" value="ECO:0007669"/>
    <property type="project" value="TreeGrafter"/>
</dbReference>
<keyword evidence="11" id="KW-0472">Membrane</keyword>
<dbReference type="GO" id="GO:0098552">
    <property type="term" value="C:side of membrane"/>
    <property type="evidence" value="ECO:0007669"/>
    <property type="project" value="UniProtKB-KW"/>
</dbReference>
<dbReference type="GO" id="GO:0008270">
    <property type="term" value="F:zinc ion binding"/>
    <property type="evidence" value="ECO:0007669"/>
    <property type="project" value="UniProtKB-UniRule"/>
</dbReference>
<keyword evidence="13" id="KW-0449">Lipoprotein</keyword>
<dbReference type="STRING" id="30019.A0A0M4EMC4"/>
<feature type="site" description="Transition state stabilizer" evidence="16">
    <location>
        <position position="428"/>
    </location>
</feature>
<keyword evidence="9 15" id="KW-0862">Zinc</keyword>
<evidence type="ECO:0000259" key="19">
    <source>
        <dbReference type="Pfam" id="PF01433"/>
    </source>
</evidence>
<dbReference type="Gene3D" id="2.60.40.1730">
    <property type="entry name" value="tricorn interacting facor f3 domain"/>
    <property type="match status" value="1"/>
</dbReference>
<keyword evidence="12" id="KW-0325">Glycoprotein</keyword>
<dbReference type="EC" id="3.4.11.-" evidence="17"/>
<dbReference type="CDD" id="cd09601">
    <property type="entry name" value="M1_APN-Q_like"/>
    <property type="match status" value="1"/>
</dbReference>
<comment type="cofactor">
    <cofactor evidence="15 17">
        <name>Zn(2+)</name>
        <dbReference type="ChEBI" id="CHEBI:29105"/>
    </cofactor>
    <text evidence="15 17">Binds 1 zinc ion per subunit.</text>
</comment>
<feature type="non-terminal residue" evidence="22">
    <location>
        <position position="922"/>
    </location>
</feature>
<dbReference type="GO" id="GO:0006508">
    <property type="term" value="P:proteolysis"/>
    <property type="evidence" value="ECO:0007669"/>
    <property type="project" value="UniProtKB-KW"/>
</dbReference>
<keyword evidence="6 15" id="KW-0479">Metal-binding</keyword>
<dbReference type="Proteomes" id="UP000494163">
    <property type="component" value="Chromosome 3R"/>
</dbReference>
<evidence type="ECO:0000256" key="4">
    <source>
        <dbReference type="ARBA" id="ARBA00022622"/>
    </source>
</evidence>
<evidence type="ECO:0000256" key="7">
    <source>
        <dbReference type="ARBA" id="ARBA00022729"/>
    </source>
</evidence>
<evidence type="ECO:0000256" key="12">
    <source>
        <dbReference type="ARBA" id="ARBA00023180"/>
    </source>
</evidence>
<keyword evidence="8 17" id="KW-0378">Hydrolase</keyword>
<evidence type="ECO:0000256" key="17">
    <source>
        <dbReference type="RuleBase" id="RU364040"/>
    </source>
</evidence>
<dbReference type="GO" id="GO:0005615">
    <property type="term" value="C:extracellular space"/>
    <property type="evidence" value="ECO:0007669"/>
    <property type="project" value="TreeGrafter"/>
</dbReference>
<evidence type="ECO:0000256" key="11">
    <source>
        <dbReference type="ARBA" id="ARBA00023136"/>
    </source>
</evidence>
<dbReference type="OrthoDB" id="10031169at2759"/>
<dbReference type="Gene3D" id="1.25.50.20">
    <property type="match status" value="1"/>
</dbReference>
<dbReference type="PANTHER" id="PTHR11533:SF301">
    <property type="entry name" value="AMINOPEPTIDASE"/>
    <property type="match status" value="1"/>
</dbReference>
<feature type="signal peptide" evidence="18">
    <location>
        <begin position="1"/>
        <end position="22"/>
    </location>
</feature>
<evidence type="ECO:0000256" key="6">
    <source>
        <dbReference type="ARBA" id="ARBA00022723"/>
    </source>
</evidence>
<dbReference type="AlphaFoldDB" id="A0A0M4EMC4"/>
<dbReference type="InterPro" id="IPR014782">
    <property type="entry name" value="Peptidase_M1_dom"/>
</dbReference>
<comment type="subcellular location">
    <subcellularLocation>
        <location evidence="1">Cell membrane</location>
        <topology evidence="1">Lipid-anchor</topology>
        <topology evidence="1">GPI-anchor</topology>
    </subcellularLocation>
</comment>
<dbReference type="InterPro" id="IPR045357">
    <property type="entry name" value="Aminopeptidase_N-like_N"/>
</dbReference>
<feature type="binding site" evidence="15">
    <location>
        <position position="362"/>
    </location>
    <ligand>
        <name>Zn(2+)</name>
        <dbReference type="ChEBI" id="CHEBI:29105"/>
        <note>catalytic</note>
    </ligand>
</feature>
<dbReference type="Pfam" id="PF11838">
    <property type="entry name" value="ERAP1_C"/>
    <property type="match status" value="1"/>
</dbReference>
<dbReference type="SUPFAM" id="SSF63737">
    <property type="entry name" value="Leukotriene A4 hydrolase N-terminal domain"/>
    <property type="match status" value="1"/>
</dbReference>
<evidence type="ECO:0000256" key="10">
    <source>
        <dbReference type="ARBA" id="ARBA00023049"/>
    </source>
</evidence>